<feature type="compositionally biased region" description="Basic and acidic residues" evidence="1">
    <location>
        <begin position="313"/>
        <end position="322"/>
    </location>
</feature>
<feature type="region of interest" description="Disordered" evidence="1">
    <location>
        <begin position="1"/>
        <end position="48"/>
    </location>
</feature>
<comment type="caution">
    <text evidence="2">The sequence shown here is derived from an EMBL/GenBank/DDBJ whole genome shotgun (WGS) entry which is preliminary data.</text>
</comment>
<keyword evidence="3" id="KW-1185">Reference proteome</keyword>
<name>A0ABR1F9W3_9ASCO</name>
<evidence type="ECO:0000313" key="2">
    <source>
        <dbReference type="EMBL" id="KAK7206636.1"/>
    </source>
</evidence>
<protein>
    <submittedName>
        <fullName evidence="2">Uncharacterized protein</fullName>
    </submittedName>
</protein>
<gene>
    <name evidence="2" type="ORF">BZA70DRAFT_266063</name>
</gene>
<feature type="region of interest" description="Disordered" evidence="1">
    <location>
        <begin position="279"/>
        <end position="354"/>
    </location>
</feature>
<reference evidence="2 3" key="1">
    <citation type="submission" date="2024-03" db="EMBL/GenBank/DDBJ databases">
        <title>Genome-scale model development and genomic sequencing of the oleaginous clade Lipomyces.</title>
        <authorList>
            <consortium name="Lawrence Berkeley National Laboratory"/>
            <person name="Czajka J.J."/>
            <person name="Han Y."/>
            <person name="Kim J."/>
            <person name="Mondo S.J."/>
            <person name="Hofstad B.A."/>
            <person name="Robles A."/>
            <person name="Haridas S."/>
            <person name="Riley R."/>
            <person name="LaButti K."/>
            <person name="Pangilinan J."/>
            <person name="Andreopoulos W."/>
            <person name="Lipzen A."/>
            <person name="Yan J."/>
            <person name="Wang M."/>
            <person name="Ng V."/>
            <person name="Grigoriev I.V."/>
            <person name="Spatafora J.W."/>
            <person name="Magnuson J.K."/>
            <person name="Baker S.E."/>
            <person name="Pomraning K.R."/>
        </authorList>
    </citation>
    <scope>NUCLEOTIDE SEQUENCE [LARGE SCALE GENOMIC DNA]</scope>
    <source>
        <strain evidence="2 3">Phaff 52-87</strain>
    </source>
</reference>
<accession>A0ABR1F9W3</accession>
<dbReference type="RefSeq" id="XP_064769669.1">
    <property type="nucleotide sequence ID" value="XM_064911003.1"/>
</dbReference>
<dbReference type="GeneID" id="90036515"/>
<proteinExistence type="predicted"/>
<feature type="compositionally biased region" description="Basic and acidic residues" evidence="1">
    <location>
        <begin position="281"/>
        <end position="290"/>
    </location>
</feature>
<organism evidence="2 3">
    <name type="scientific">Myxozyma melibiosi</name>
    <dbReference type="NCBI Taxonomy" id="54550"/>
    <lineage>
        <taxon>Eukaryota</taxon>
        <taxon>Fungi</taxon>
        <taxon>Dikarya</taxon>
        <taxon>Ascomycota</taxon>
        <taxon>Saccharomycotina</taxon>
        <taxon>Lipomycetes</taxon>
        <taxon>Lipomycetales</taxon>
        <taxon>Lipomycetaceae</taxon>
        <taxon>Myxozyma</taxon>
    </lineage>
</organism>
<dbReference type="Proteomes" id="UP001498771">
    <property type="component" value="Unassembled WGS sequence"/>
</dbReference>
<sequence length="354" mass="38945">MGSAASKSARRYPTASARGGVDQLLKATTPQPIPKLERPPKPVISQDPEPLESVIMAAKVGEKKQHTAGTKAVTADDLPPPPPRATRVNDPALGLEDFEAPGGNYNSQLNNMLKRLGPVDLGGSVTQLNNFRTNPVAQMFKVRDEVARQGKKQEEDVTSKRTLFSSGEIADIIDSAKQGWSEQRIEEHYNIEKGVLAKLGTAFSKFEPAQKNEPLHNEQTGNDFDQLVSHGEEYMDTALNDLEKKKAEAAEKNQTAPNDSFVDFVNRIIDQPGTPKVRASIKYERVKPAENDDDDYDKLMSHGEESFLFNDAKQAETPKPTEADGATKPADTRAPPEYIKRYFEQEQGSGKASV</sequence>
<dbReference type="EMBL" id="JBBJBU010000002">
    <property type="protein sequence ID" value="KAK7206636.1"/>
    <property type="molecule type" value="Genomic_DNA"/>
</dbReference>
<evidence type="ECO:0000313" key="3">
    <source>
        <dbReference type="Proteomes" id="UP001498771"/>
    </source>
</evidence>
<feature type="region of interest" description="Disordered" evidence="1">
    <location>
        <begin position="61"/>
        <end position="101"/>
    </location>
</feature>
<evidence type="ECO:0000256" key="1">
    <source>
        <dbReference type="SAM" id="MobiDB-lite"/>
    </source>
</evidence>